<dbReference type="InterPro" id="IPR051045">
    <property type="entry name" value="TonB-dependent_transducer"/>
</dbReference>
<keyword evidence="13" id="KW-1185">Reference proteome</keyword>
<comment type="subcellular location">
    <subcellularLocation>
        <location evidence="1">Cell inner membrane</location>
        <topology evidence="1">Single-pass membrane protein</topology>
        <orientation evidence="1">Periplasmic side</orientation>
    </subcellularLocation>
</comment>
<dbReference type="PANTHER" id="PTHR33446">
    <property type="entry name" value="PROTEIN TONB-RELATED"/>
    <property type="match status" value="1"/>
</dbReference>
<protein>
    <submittedName>
        <fullName evidence="12">Energy transducer TonB</fullName>
    </submittedName>
</protein>
<comment type="caution">
    <text evidence="12">The sequence shown here is derived from an EMBL/GenBank/DDBJ whole genome shotgun (WGS) entry which is preliminary data.</text>
</comment>
<evidence type="ECO:0000256" key="5">
    <source>
        <dbReference type="ARBA" id="ARBA00022519"/>
    </source>
</evidence>
<accession>A0ABV2SPV7</accession>
<keyword evidence="3" id="KW-0813">Transport</keyword>
<dbReference type="EMBL" id="JBEXAE010000001">
    <property type="protein sequence ID" value="MET6989203.1"/>
    <property type="molecule type" value="Genomic_DNA"/>
</dbReference>
<evidence type="ECO:0000256" key="3">
    <source>
        <dbReference type="ARBA" id="ARBA00022448"/>
    </source>
</evidence>
<reference evidence="12 13" key="1">
    <citation type="submission" date="2024-07" db="EMBL/GenBank/DDBJ databases">
        <title>The genome sequence of type strain Sediminicola arcticus GDMCC 1.2805.</title>
        <authorList>
            <person name="Liu Y."/>
        </authorList>
    </citation>
    <scope>NUCLEOTIDE SEQUENCE [LARGE SCALE GENOMIC DNA]</scope>
    <source>
        <strain evidence="12 13">GDMCC 1.2805</strain>
    </source>
</reference>
<keyword evidence="5" id="KW-0997">Cell inner membrane</keyword>
<keyword evidence="8 10" id="KW-1133">Transmembrane helix</keyword>
<proteinExistence type="inferred from homology"/>
<dbReference type="InterPro" id="IPR037682">
    <property type="entry name" value="TonB_C"/>
</dbReference>
<keyword evidence="9 10" id="KW-0472">Membrane</keyword>
<dbReference type="InterPro" id="IPR006260">
    <property type="entry name" value="TonB/TolA_C"/>
</dbReference>
<dbReference type="RefSeq" id="WP_354613572.1">
    <property type="nucleotide sequence ID" value="NZ_JBEXAE010000001.1"/>
</dbReference>
<evidence type="ECO:0000313" key="12">
    <source>
        <dbReference type="EMBL" id="MET6989203.1"/>
    </source>
</evidence>
<evidence type="ECO:0000256" key="8">
    <source>
        <dbReference type="ARBA" id="ARBA00022989"/>
    </source>
</evidence>
<evidence type="ECO:0000256" key="6">
    <source>
        <dbReference type="ARBA" id="ARBA00022692"/>
    </source>
</evidence>
<sequence>MRLKKYPKADLNRNSGLYFVIGLALVLFLTWRALEYKTFKKAAVERRIVEISEAPKEEIPIIEAFKIPPPPTPPAAPAIIQIVEDVKEIEETLIQSTESSQEAIIEKPIIRVEEIEVIEEEEDLEVLFALIENVPVYPGCDKNITNEAQKECFQEKVMDHIRKNFTYPEVAIDLGIQGRVYVQFVIDAQGNITNIATRGPHPYLEKEAYRIISKLPLMTPGKQRGRAVKVPYNMPITFKLEDG</sequence>
<organism evidence="12 13">
    <name type="scientific">Sediminicola arcticus</name>
    <dbReference type="NCBI Taxonomy" id="1574308"/>
    <lineage>
        <taxon>Bacteria</taxon>
        <taxon>Pseudomonadati</taxon>
        <taxon>Bacteroidota</taxon>
        <taxon>Flavobacteriia</taxon>
        <taxon>Flavobacteriales</taxon>
        <taxon>Flavobacteriaceae</taxon>
        <taxon>Sediminicola</taxon>
    </lineage>
</organism>
<dbReference type="PROSITE" id="PS52015">
    <property type="entry name" value="TONB_CTD"/>
    <property type="match status" value="1"/>
</dbReference>
<dbReference type="Proteomes" id="UP001549799">
    <property type="component" value="Unassembled WGS sequence"/>
</dbReference>
<evidence type="ECO:0000256" key="10">
    <source>
        <dbReference type="SAM" id="Phobius"/>
    </source>
</evidence>
<dbReference type="PRINTS" id="PR01374">
    <property type="entry name" value="TONBPROTEIN"/>
</dbReference>
<keyword evidence="7" id="KW-0653">Protein transport</keyword>
<dbReference type="PANTHER" id="PTHR33446:SF2">
    <property type="entry name" value="PROTEIN TONB"/>
    <property type="match status" value="1"/>
</dbReference>
<evidence type="ECO:0000313" key="13">
    <source>
        <dbReference type="Proteomes" id="UP001549799"/>
    </source>
</evidence>
<evidence type="ECO:0000259" key="11">
    <source>
        <dbReference type="PROSITE" id="PS52015"/>
    </source>
</evidence>
<dbReference type="Pfam" id="PF03544">
    <property type="entry name" value="TonB_C"/>
    <property type="match status" value="1"/>
</dbReference>
<evidence type="ECO:0000256" key="7">
    <source>
        <dbReference type="ARBA" id="ARBA00022927"/>
    </source>
</evidence>
<dbReference type="SUPFAM" id="SSF74653">
    <property type="entry name" value="TolA/TonB C-terminal domain"/>
    <property type="match status" value="1"/>
</dbReference>
<dbReference type="Gene3D" id="3.30.1150.10">
    <property type="match status" value="1"/>
</dbReference>
<evidence type="ECO:0000256" key="1">
    <source>
        <dbReference type="ARBA" id="ARBA00004383"/>
    </source>
</evidence>
<evidence type="ECO:0000256" key="4">
    <source>
        <dbReference type="ARBA" id="ARBA00022475"/>
    </source>
</evidence>
<keyword evidence="4" id="KW-1003">Cell membrane</keyword>
<name>A0ABV2SPV7_9FLAO</name>
<feature type="transmembrane region" description="Helical" evidence="10">
    <location>
        <begin position="15"/>
        <end position="34"/>
    </location>
</feature>
<gene>
    <name evidence="12" type="ORF">ABXZ36_00920</name>
</gene>
<evidence type="ECO:0000256" key="2">
    <source>
        <dbReference type="ARBA" id="ARBA00006555"/>
    </source>
</evidence>
<comment type="similarity">
    <text evidence="2">Belongs to the TonB family.</text>
</comment>
<dbReference type="InterPro" id="IPR003538">
    <property type="entry name" value="TonB"/>
</dbReference>
<keyword evidence="6 10" id="KW-0812">Transmembrane</keyword>
<evidence type="ECO:0000256" key="9">
    <source>
        <dbReference type="ARBA" id="ARBA00023136"/>
    </source>
</evidence>
<feature type="domain" description="TonB C-terminal" evidence="11">
    <location>
        <begin position="152"/>
        <end position="243"/>
    </location>
</feature>
<dbReference type="NCBIfam" id="TIGR01352">
    <property type="entry name" value="tonB_Cterm"/>
    <property type="match status" value="1"/>
</dbReference>